<dbReference type="GO" id="GO:0005886">
    <property type="term" value="C:plasma membrane"/>
    <property type="evidence" value="ECO:0007669"/>
    <property type="project" value="TreeGrafter"/>
</dbReference>
<dbReference type="AlphaFoldDB" id="A0A4Q9VU51"/>
<dbReference type="InterPro" id="IPR052959">
    <property type="entry name" value="Inner_membrane_assoc"/>
</dbReference>
<dbReference type="EMBL" id="SJFN01000008">
    <property type="protein sequence ID" value="TBW39194.1"/>
    <property type="molecule type" value="Genomic_DNA"/>
</dbReference>
<dbReference type="Proteomes" id="UP000292781">
    <property type="component" value="Unassembled WGS sequence"/>
</dbReference>
<comment type="caution">
    <text evidence="2">The sequence shown here is derived from an EMBL/GenBank/DDBJ whole genome shotgun (WGS) entry which is preliminary data.</text>
</comment>
<evidence type="ECO:0000313" key="2">
    <source>
        <dbReference type="EMBL" id="TBW39194.1"/>
    </source>
</evidence>
<dbReference type="Pfam" id="PF04341">
    <property type="entry name" value="DUF485"/>
    <property type="match status" value="1"/>
</dbReference>
<accession>A0A4Q9VU51</accession>
<sequence length="102" mass="11056">MQVSTVISQVRANPKFAELVRKRNSLALTLTIAILVIYYGFIILVAFDKSLLATPLGANLMTLGVPLGIGVILAAFVLTGIYVTKANAEFDTLTKEIVEEMK</sequence>
<evidence type="ECO:0000313" key="3">
    <source>
        <dbReference type="Proteomes" id="UP000292781"/>
    </source>
</evidence>
<dbReference type="InterPro" id="IPR007436">
    <property type="entry name" value="DUF485"/>
</dbReference>
<keyword evidence="3" id="KW-1185">Reference proteome</keyword>
<reference evidence="2 3" key="1">
    <citation type="submission" date="2019-02" db="EMBL/GenBank/DDBJ databases">
        <title>Siculibacillus lacustris gen. nov., sp. nov., a new rosette-forming bacterium isolated from a freshwater crater lake (Lake St. Ana, Romania).</title>
        <authorList>
            <person name="Felfoldi T."/>
            <person name="Marton Z."/>
            <person name="Szabo A."/>
            <person name="Mentes A."/>
            <person name="Boka K."/>
            <person name="Marialigeti K."/>
            <person name="Mathe I."/>
            <person name="Koncz M."/>
            <person name="Schumann P."/>
            <person name="Toth E."/>
        </authorList>
    </citation>
    <scope>NUCLEOTIDE SEQUENCE [LARGE SCALE GENOMIC DNA]</scope>
    <source>
        <strain evidence="2 3">SA-279</strain>
    </source>
</reference>
<dbReference type="OrthoDB" id="5297034at2"/>
<dbReference type="PANTHER" id="PTHR38598:SF1">
    <property type="entry name" value="INNER MEMBRANE PROTEIN YJCH"/>
    <property type="match status" value="1"/>
</dbReference>
<evidence type="ECO:0000256" key="1">
    <source>
        <dbReference type="SAM" id="Phobius"/>
    </source>
</evidence>
<feature type="transmembrane region" description="Helical" evidence="1">
    <location>
        <begin position="25"/>
        <end position="47"/>
    </location>
</feature>
<name>A0A4Q9VU51_9HYPH</name>
<organism evidence="2 3">
    <name type="scientific">Siculibacillus lacustris</name>
    <dbReference type="NCBI Taxonomy" id="1549641"/>
    <lineage>
        <taxon>Bacteria</taxon>
        <taxon>Pseudomonadati</taxon>
        <taxon>Pseudomonadota</taxon>
        <taxon>Alphaproteobacteria</taxon>
        <taxon>Hyphomicrobiales</taxon>
        <taxon>Ancalomicrobiaceae</taxon>
        <taxon>Siculibacillus</taxon>
    </lineage>
</organism>
<keyword evidence="1" id="KW-1133">Transmembrane helix</keyword>
<proteinExistence type="predicted"/>
<feature type="transmembrane region" description="Helical" evidence="1">
    <location>
        <begin position="59"/>
        <end position="83"/>
    </location>
</feature>
<keyword evidence="1" id="KW-0472">Membrane</keyword>
<keyword evidence="1" id="KW-0812">Transmembrane</keyword>
<dbReference type="PANTHER" id="PTHR38598">
    <property type="entry name" value="INNER MEMBRANE PROTEIN YJCH"/>
    <property type="match status" value="1"/>
</dbReference>
<protein>
    <submittedName>
        <fullName evidence="2">DUF485 domain-containing protein</fullName>
    </submittedName>
</protein>
<gene>
    <name evidence="2" type="ORF">EYW49_06780</name>
</gene>